<keyword evidence="9 13" id="KW-1133">Transmembrane helix</keyword>
<comment type="cofactor">
    <cofactor evidence="1">
        <name>heme b</name>
        <dbReference type="ChEBI" id="CHEBI:60344"/>
    </cofactor>
</comment>
<feature type="domain" description="Cytochrome b561 bacterial/Ni-hydrogenase" evidence="14">
    <location>
        <begin position="6"/>
        <end position="187"/>
    </location>
</feature>
<evidence type="ECO:0000256" key="2">
    <source>
        <dbReference type="ARBA" id="ARBA00004651"/>
    </source>
</evidence>
<evidence type="ECO:0000256" key="9">
    <source>
        <dbReference type="ARBA" id="ARBA00022989"/>
    </source>
</evidence>
<dbReference type="Gene3D" id="1.20.950.20">
    <property type="entry name" value="Transmembrane di-heme cytochromes, Chain C"/>
    <property type="match status" value="1"/>
</dbReference>
<evidence type="ECO:0000256" key="1">
    <source>
        <dbReference type="ARBA" id="ARBA00001970"/>
    </source>
</evidence>
<name>A0ABS1CCQ6_9GAMM</name>
<evidence type="ECO:0000313" key="16">
    <source>
        <dbReference type="Proteomes" id="UP000748752"/>
    </source>
</evidence>
<comment type="subcellular location">
    <subcellularLocation>
        <location evidence="2">Cell membrane</location>
        <topology evidence="2">Multi-pass membrane protein</topology>
    </subcellularLocation>
</comment>
<protein>
    <submittedName>
        <fullName evidence="15">Cytochrome B</fullName>
    </submittedName>
</protein>
<reference evidence="15 16" key="1">
    <citation type="journal article" date="2020" name="Microorganisms">
        <title>Osmotic Adaptation and Compatible Solute Biosynthesis of Phototrophic Bacteria as Revealed from Genome Analyses.</title>
        <authorList>
            <person name="Imhoff J.F."/>
            <person name="Rahn T."/>
            <person name="Kunzel S."/>
            <person name="Keller A."/>
            <person name="Neulinger S.C."/>
        </authorList>
    </citation>
    <scope>NUCLEOTIDE SEQUENCE [LARGE SCALE GENOMIC DNA]</scope>
    <source>
        <strain evidence="15 16">DSM 6210</strain>
    </source>
</reference>
<evidence type="ECO:0000256" key="10">
    <source>
        <dbReference type="ARBA" id="ARBA00023004"/>
    </source>
</evidence>
<dbReference type="InterPro" id="IPR016174">
    <property type="entry name" value="Di-haem_cyt_TM"/>
</dbReference>
<evidence type="ECO:0000256" key="6">
    <source>
        <dbReference type="ARBA" id="ARBA00022692"/>
    </source>
</evidence>
<comment type="similarity">
    <text evidence="12">Belongs to the cytochrome b561 family.</text>
</comment>
<gene>
    <name evidence="15" type="ORF">CKO31_02760</name>
</gene>
<keyword evidence="10" id="KW-0408">Iron</keyword>
<proteinExistence type="inferred from homology"/>
<evidence type="ECO:0000256" key="3">
    <source>
        <dbReference type="ARBA" id="ARBA00022448"/>
    </source>
</evidence>
<keyword evidence="4" id="KW-1003">Cell membrane</keyword>
<keyword evidence="7" id="KW-0479">Metal-binding</keyword>
<dbReference type="InterPro" id="IPR011577">
    <property type="entry name" value="Cyt_b561_bac/Ni-Hgenase"/>
</dbReference>
<dbReference type="PANTHER" id="PTHR30529:SF1">
    <property type="entry name" value="CYTOCHROME B561 HOMOLOG 2"/>
    <property type="match status" value="1"/>
</dbReference>
<dbReference type="Pfam" id="PF01292">
    <property type="entry name" value="Ni_hydr_CYTB"/>
    <property type="match status" value="1"/>
</dbReference>
<keyword evidence="3" id="KW-0813">Transport</keyword>
<dbReference type="Proteomes" id="UP000748752">
    <property type="component" value="Unassembled WGS sequence"/>
</dbReference>
<organism evidence="15 16">
    <name type="scientific">Thiohalocapsa halophila</name>
    <dbReference type="NCBI Taxonomy" id="69359"/>
    <lineage>
        <taxon>Bacteria</taxon>
        <taxon>Pseudomonadati</taxon>
        <taxon>Pseudomonadota</taxon>
        <taxon>Gammaproteobacteria</taxon>
        <taxon>Chromatiales</taxon>
        <taxon>Chromatiaceae</taxon>
        <taxon>Thiohalocapsa</taxon>
    </lineage>
</organism>
<evidence type="ECO:0000259" key="14">
    <source>
        <dbReference type="Pfam" id="PF01292"/>
    </source>
</evidence>
<dbReference type="PANTHER" id="PTHR30529">
    <property type="entry name" value="CYTOCHROME B561"/>
    <property type="match status" value="1"/>
</dbReference>
<evidence type="ECO:0000256" key="12">
    <source>
        <dbReference type="ARBA" id="ARBA00037975"/>
    </source>
</evidence>
<comment type="caution">
    <text evidence="15">The sequence shown here is derived from an EMBL/GenBank/DDBJ whole genome shotgun (WGS) entry which is preliminary data.</text>
</comment>
<dbReference type="InterPro" id="IPR052168">
    <property type="entry name" value="Cytochrome_b561_oxidase"/>
</dbReference>
<sequence>MASPYRYNFIQRLLHWLIAIVVVGLLAIGFTLWSLGSYQNVVDTFGSETTNALYTYHKSFGVLLLILMVLRVALRRMSPPPAYEKPLPGPVKAVAVSNHLLLYVLLLGMPIGGWMATWVGGFPVQFFGLFGENGLQPPAFIGKDEALSKQLFMVHGYAGIAVATLALLHIAAAIRHWRRKDGVMRRISLP</sequence>
<evidence type="ECO:0000256" key="13">
    <source>
        <dbReference type="SAM" id="Phobius"/>
    </source>
</evidence>
<evidence type="ECO:0000256" key="11">
    <source>
        <dbReference type="ARBA" id="ARBA00023136"/>
    </source>
</evidence>
<dbReference type="SUPFAM" id="SSF81342">
    <property type="entry name" value="Transmembrane di-heme cytochromes"/>
    <property type="match status" value="1"/>
</dbReference>
<feature type="transmembrane region" description="Helical" evidence="13">
    <location>
        <begin position="100"/>
        <end position="120"/>
    </location>
</feature>
<evidence type="ECO:0000313" key="15">
    <source>
        <dbReference type="EMBL" id="MBK1629675.1"/>
    </source>
</evidence>
<keyword evidence="11 13" id="KW-0472">Membrane</keyword>
<keyword evidence="16" id="KW-1185">Reference proteome</keyword>
<keyword evidence="5" id="KW-0349">Heme</keyword>
<keyword evidence="8" id="KW-0249">Electron transport</keyword>
<feature type="transmembrane region" description="Helical" evidence="13">
    <location>
        <begin position="157"/>
        <end position="177"/>
    </location>
</feature>
<evidence type="ECO:0000256" key="7">
    <source>
        <dbReference type="ARBA" id="ARBA00022723"/>
    </source>
</evidence>
<evidence type="ECO:0000256" key="4">
    <source>
        <dbReference type="ARBA" id="ARBA00022475"/>
    </source>
</evidence>
<evidence type="ECO:0000256" key="5">
    <source>
        <dbReference type="ARBA" id="ARBA00022617"/>
    </source>
</evidence>
<dbReference type="EMBL" id="NRRV01000004">
    <property type="protein sequence ID" value="MBK1629675.1"/>
    <property type="molecule type" value="Genomic_DNA"/>
</dbReference>
<dbReference type="RefSeq" id="WP_200233875.1">
    <property type="nucleotide sequence ID" value="NZ_NRRV01000004.1"/>
</dbReference>
<evidence type="ECO:0000256" key="8">
    <source>
        <dbReference type="ARBA" id="ARBA00022982"/>
    </source>
</evidence>
<feature type="transmembrane region" description="Helical" evidence="13">
    <location>
        <begin position="55"/>
        <end position="74"/>
    </location>
</feature>
<feature type="transmembrane region" description="Helical" evidence="13">
    <location>
        <begin position="12"/>
        <end position="35"/>
    </location>
</feature>
<accession>A0ABS1CCQ6</accession>
<keyword evidence="6 13" id="KW-0812">Transmembrane</keyword>